<dbReference type="InterPro" id="IPR011009">
    <property type="entry name" value="Kinase-like_dom_sf"/>
</dbReference>
<evidence type="ECO:0000256" key="14">
    <source>
        <dbReference type="SAM" id="SignalP"/>
    </source>
</evidence>
<dbReference type="PROSITE" id="PS00108">
    <property type="entry name" value="PROTEIN_KINASE_ST"/>
    <property type="match status" value="1"/>
</dbReference>
<feature type="domain" description="Protein kinase" evidence="15">
    <location>
        <begin position="106"/>
        <end position="366"/>
    </location>
</feature>
<dbReference type="EMBL" id="VXIV02001697">
    <property type="protein sequence ID" value="KAF6030510.1"/>
    <property type="molecule type" value="Genomic_DNA"/>
</dbReference>
<dbReference type="SMART" id="SM00220">
    <property type="entry name" value="S_TKc"/>
    <property type="match status" value="1"/>
</dbReference>
<evidence type="ECO:0000256" key="11">
    <source>
        <dbReference type="PROSITE-ProRule" id="PRU10141"/>
    </source>
</evidence>
<evidence type="ECO:0000256" key="10">
    <source>
        <dbReference type="ARBA" id="ARBA00051693"/>
    </source>
</evidence>
<keyword evidence="1 12" id="KW-0723">Serine/threonine-protein kinase</keyword>
<dbReference type="GO" id="GO:0051403">
    <property type="term" value="P:stress-activated MAPK cascade"/>
    <property type="evidence" value="ECO:0007669"/>
    <property type="project" value="TreeGrafter"/>
</dbReference>
<dbReference type="PANTHER" id="PTHR48013:SF11">
    <property type="entry name" value="LICORNE"/>
    <property type="match status" value="1"/>
</dbReference>
<evidence type="ECO:0000256" key="7">
    <source>
        <dbReference type="ARBA" id="ARBA00038999"/>
    </source>
</evidence>
<evidence type="ECO:0000256" key="8">
    <source>
        <dbReference type="ARBA" id="ARBA00049014"/>
    </source>
</evidence>
<dbReference type="PANTHER" id="PTHR48013">
    <property type="entry name" value="DUAL SPECIFICITY MITOGEN-ACTIVATED PROTEIN KINASE KINASE 5-RELATED"/>
    <property type="match status" value="1"/>
</dbReference>
<evidence type="ECO:0000256" key="12">
    <source>
        <dbReference type="RuleBase" id="RU000304"/>
    </source>
</evidence>
<keyword evidence="4" id="KW-0418">Kinase</keyword>
<keyword evidence="3 11" id="KW-0547">Nucleotide-binding</keyword>
<evidence type="ECO:0000313" key="17">
    <source>
        <dbReference type="Proteomes" id="UP000593567"/>
    </source>
</evidence>
<comment type="catalytic activity">
    <reaction evidence="9">
        <text>L-threonyl-[protein] + ATP = O-phospho-L-threonyl-[protein] + ADP + H(+)</text>
        <dbReference type="Rhea" id="RHEA:46608"/>
        <dbReference type="Rhea" id="RHEA-COMP:11060"/>
        <dbReference type="Rhea" id="RHEA-COMP:11605"/>
        <dbReference type="ChEBI" id="CHEBI:15378"/>
        <dbReference type="ChEBI" id="CHEBI:30013"/>
        <dbReference type="ChEBI" id="CHEBI:30616"/>
        <dbReference type="ChEBI" id="CHEBI:61977"/>
        <dbReference type="ChEBI" id="CHEBI:456216"/>
        <dbReference type="EC" id="2.7.12.2"/>
    </reaction>
</comment>
<proteinExistence type="inferred from homology"/>
<dbReference type="OrthoDB" id="10252354at2759"/>
<comment type="catalytic activity">
    <reaction evidence="8">
        <text>L-seryl-[protein] + ATP = O-phospho-L-seryl-[protein] + ADP + H(+)</text>
        <dbReference type="Rhea" id="RHEA:17989"/>
        <dbReference type="Rhea" id="RHEA-COMP:9863"/>
        <dbReference type="Rhea" id="RHEA-COMP:11604"/>
        <dbReference type="ChEBI" id="CHEBI:15378"/>
        <dbReference type="ChEBI" id="CHEBI:29999"/>
        <dbReference type="ChEBI" id="CHEBI:30616"/>
        <dbReference type="ChEBI" id="CHEBI:83421"/>
        <dbReference type="ChEBI" id="CHEBI:456216"/>
        <dbReference type="EC" id="2.7.12.2"/>
    </reaction>
</comment>
<dbReference type="FunFam" id="1.10.510.10:FF:000432">
    <property type="entry name" value="mitogen-activated protein kinase kinase 3"/>
    <property type="match status" value="1"/>
</dbReference>
<sequence>MSNNEINLPFFGLTRCLLWPVVASYTSGRSVALHIMSAKGFPVVEDLNQTIRSSSGGKRKDFKGKPFNFKKPPPAEPLPRSSQIPWELVSTLTLQGVKQACNPGDLDICEQLGRGAYGIVHKMVHRATGTVMAVKRFPLTLDTNEKKRNFMDLDVSMRSGSCPNAVKFFGAMIEEGEVWICMELMDLSMDRLYSIAQSNQYDISEHFIKKLAFSIVTALKFLKTQLSVIHRDVKPSNILVNRAGEIKICDYGVSGYLENSLAMTRVGCKFYMSPERIDPPEGCRGFGIKSDVWSFGITLIEVATCAYPYDQWKDPFHQIKQVVNGPPPTIPDGKYSPELQQFVAVCLQKQVEHRANYDQLLAHPFLLDHESIDDNSITSFVCTMIDLNKKPKSGS</sequence>
<comment type="similarity">
    <text evidence="6">Belongs to the protein kinase superfamily. STE Ser/Thr protein kinase family. MAP kinase kinase subfamily.</text>
</comment>
<keyword evidence="5 11" id="KW-0067">ATP-binding</keyword>
<feature type="signal peptide" evidence="14">
    <location>
        <begin position="1"/>
        <end position="23"/>
    </location>
</feature>
<dbReference type="Proteomes" id="UP000593567">
    <property type="component" value="Unassembled WGS sequence"/>
</dbReference>
<evidence type="ECO:0000256" key="5">
    <source>
        <dbReference type="ARBA" id="ARBA00022840"/>
    </source>
</evidence>
<dbReference type="GO" id="GO:0004674">
    <property type="term" value="F:protein serine/threonine kinase activity"/>
    <property type="evidence" value="ECO:0007669"/>
    <property type="project" value="UniProtKB-KW"/>
</dbReference>
<dbReference type="Gene3D" id="3.30.200.20">
    <property type="entry name" value="Phosphorylase Kinase, domain 1"/>
    <property type="match status" value="1"/>
</dbReference>
<comment type="catalytic activity">
    <reaction evidence="10">
        <text>L-tyrosyl-[protein] + ATP = O-phospho-L-tyrosyl-[protein] + ADP + H(+)</text>
        <dbReference type="Rhea" id="RHEA:10596"/>
        <dbReference type="Rhea" id="RHEA-COMP:10136"/>
        <dbReference type="Rhea" id="RHEA-COMP:20101"/>
        <dbReference type="ChEBI" id="CHEBI:15378"/>
        <dbReference type="ChEBI" id="CHEBI:30616"/>
        <dbReference type="ChEBI" id="CHEBI:46858"/>
        <dbReference type="ChEBI" id="CHEBI:61978"/>
        <dbReference type="ChEBI" id="CHEBI:456216"/>
        <dbReference type="EC" id="2.7.12.2"/>
    </reaction>
</comment>
<dbReference type="SUPFAM" id="SSF56112">
    <property type="entry name" value="Protein kinase-like (PK-like)"/>
    <property type="match status" value="1"/>
</dbReference>
<dbReference type="GO" id="GO:0005524">
    <property type="term" value="F:ATP binding"/>
    <property type="evidence" value="ECO:0007669"/>
    <property type="project" value="UniProtKB-UniRule"/>
</dbReference>
<protein>
    <recommendedName>
        <fullName evidence="7">mitogen-activated protein kinase kinase</fullName>
        <ecNumber evidence="7">2.7.12.2</ecNumber>
    </recommendedName>
</protein>
<evidence type="ECO:0000256" key="4">
    <source>
        <dbReference type="ARBA" id="ARBA00022777"/>
    </source>
</evidence>
<evidence type="ECO:0000256" key="13">
    <source>
        <dbReference type="SAM" id="MobiDB-lite"/>
    </source>
</evidence>
<feature type="binding site" evidence="11">
    <location>
        <position position="135"/>
    </location>
    <ligand>
        <name>ATP</name>
        <dbReference type="ChEBI" id="CHEBI:30616"/>
    </ligand>
</feature>
<evidence type="ECO:0000256" key="1">
    <source>
        <dbReference type="ARBA" id="ARBA00022527"/>
    </source>
</evidence>
<gene>
    <name evidence="16" type="ORF">EB796_011179</name>
</gene>
<dbReference type="GO" id="GO:0004708">
    <property type="term" value="F:MAP kinase kinase activity"/>
    <property type="evidence" value="ECO:0007669"/>
    <property type="project" value="UniProtKB-EC"/>
</dbReference>
<keyword evidence="2" id="KW-0808">Transferase</keyword>
<dbReference type="InterPro" id="IPR000719">
    <property type="entry name" value="Prot_kinase_dom"/>
</dbReference>
<name>A0A7J7JVS3_BUGNE</name>
<evidence type="ECO:0000256" key="9">
    <source>
        <dbReference type="ARBA" id="ARBA00049299"/>
    </source>
</evidence>
<evidence type="ECO:0000259" key="15">
    <source>
        <dbReference type="PROSITE" id="PS50011"/>
    </source>
</evidence>
<feature type="chain" id="PRO_5029729210" description="mitogen-activated protein kinase kinase" evidence="14">
    <location>
        <begin position="24"/>
        <end position="395"/>
    </location>
</feature>
<dbReference type="PROSITE" id="PS00107">
    <property type="entry name" value="PROTEIN_KINASE_ATP"/>
    <property type="match status" value="1"/>
</dbReference>
<dbReference type="Gene3D" id="1.10.510.10">
    <property type="entry name" value="Transferase(Phosphotransferase) domain 1"/>
    <property type="match status" value="1"/>
</dbReference>
<dbReference type="InterPro" id="IPR017441">
    <property type="entry name" value="Protein_kinase_ATP_BS"/>
</dbReference>
<feature type="region of interest" description="Disordered" evidence="13">
    <location>
        <begin position="52"/>
        <end position="80"/>
    </location>
</feature>
<reference evidence="16" key="1">
    <citation type="submission" date="2020-06" db="EMBL/GenBank/DDBJ databases">
        <title>Draft genome of Bugula neritina, a colonial animal packing powerful symbionts and potential medicines.</title>
        <authorList>
            <person name="Rayko M."/>
        </authorList>
    </citation>
    <scope>NUCLEOTIDE SEQUENCE [LARGE SCALE GENOMIC DNA]</scope>
    <source>
        <strain evidence="16">Kwan_BN1</strain>
    </source>
</reference>
<dbReference type="FunFam" id="3.30.200.20:FF:000040">
    <property type="entry name" value="Dual specificity mitogen-activated protein kinase kinase"/>
    <property type="match status" value="1"/>
</dbReference>
<evidence type="ECO:0000256" key="3">
    <source>
        <dbReference type="ARBA" id="ARBA00022741"/>
    </source>
</evidence>
<accession>A0A7J7JVS3</accession>
<keyword evidence="14" id="KW-0732">Signal</keyword>
<comment type="caution">
    <text evidence="16">The sequence shown here is derived from an EMBL/GenBank/DDBJ whole genome shotgun (WGS) entry which is preliminary data.</text>
</comment>
<keyword evidence="17" id="KW-1185">Reference proteome</keyword>
<evidence type="ECO:0000256" key="6">
    <source>
        <dbReference type="ARBA" id="ARBA00038035"/>
    </source>
</evidence>
<evidence type="ECO:0000256" key="2">
    <source>
        <dbReference type="ARBA" id="ARBA00022679"/>
    </source>
</evidence>
<dbReference type="EC" id="2.7.12.2" evidence="7"/>
<dbReference type="AlphaFoldDB" id="A0A7J7JVS3"/>
<evidence type="ECO:0000313" key="16">
    <source>
        <dbReference type="EMBL" id="KAF6030510.1"/>
    </source>
</evidence>
<organism evidence="16 17">
    <name type="scientific">Bugula neritina</name>
    <name type="common">Brown bryozoan</name>
    <name type="synonym">Sertularia neritina</name>
    <dbReference type="NCBI Taxonomy" id="10212"/>
    <lineage>
        <taxon>Eukaryota</taxon>
        <taxon>Metazoa</taxon>
        <taxon>Spiralia</taxon>
        <taxon>Lophotrochozoa</taxon>
        <taxon>Bryozoa</taxon>
        <taxon>Gymnolaemata</taxon>
        <taxon>Cheilostomatida</taxon>
        <taxon>Flustrina</taxon>
        <taxon>Buguloidea</taxon>
        <taxon>Bugulidae</taxon>
        <taxon>Bugula</taxon>
    </lineage>
</organism>
<dbReference type="Pfam" id="PF00069">
    <property type="entry name" value="Pkinase"/>
    <property type="match status" value="1"/>
</dbReference>
<dbReference type="PROSITE" id="PS50011">
    <property type="entry name" value="PROTEIN_KINASE_DOM"/>
    <property type="match status" value="1"/>
</dbReference>
<dbReference type="InterPro" id="IPR008271">
    <property type="entry name" value="Ser/Thr_kinase_AS"/>
</dbReference>